<protein>
    <submittedName>
        <fullName evidence="2">Uncharacterized protein</fullName>
    </submittedName>
</protein>
<dbReference type="PANTHER" id="PTHR48235">
    <property type="entry name" value="OS01G0916700 PROTEIN"/>
    <property type="match status" value="1"/>
</dbReference>
<dbReference type="PANTHER" id="PTHR48235:SF1">
    <property type="entry name" value="OS01G0916700 PROTEIN"/>
    <property type="match status" value="1"/>
</dbReference>
<dbReference type="AlphaFoldDB" id="A0A540NPF2"/>
<reference evidence="2 3" key="1">
    <citation type="journal article" date="2019" name="G3 (Bethesda)">
        <title>Sequencing of a Wild Apple (Malus baccata) Genome Unravels the Differences Between Cultivated and Wild Apple Species Regarding Disease Resistance and Cold Tolerance.</title>
        <authorList>
            <person name="Chen X."/>
        </authorList>
    </citation>
    <scope>NUCLEOTIDE SEQUENCE [LARGE SCALE GENOMIC DNA]</scope>
    <source>
        <strain evidence="3">cv. Shandingzi</strain>
        <tissue evidence="2">Leaves</tissue>
    </source>
</reference>
<name>A0A540NPF2_MALBA</name>
<dbReference type="EMBL" id="VIEB01000020">
    <property type="protein sequence ID" value="TQE12400.1"/>
    <property type="molecule type" value="Genomic_DNA"/>
</dbReference>
<dbReference type="Proteomes" id="UP000315295">
    <property type="component" value="Unassembled WGS sequence"/>
</dbReference>
<evidence type="ECO:0000313" key="2">
    <source>
        <dbReference type="EMBL" id="TQE12400.1"/>
    </source>
</evidence>
<organism evidence="2 3">
    <name type="scientific">Malus baccata</name>
    <name type="common">Siberian crab apple</name>
    <name type="synonym">Pyrus baccata</name>
    <dbReference type="NCBI Taxonomy" id="106549"/>
    <lineage>
        <taxon>Eukaryota</taxon>
        <taxon>Viridiplantae</taxon>
        <taxon>Streptophyta</taxon>
        <taxon>Embryophyta</taxon>
        <taxon>Tracheophyta</taxon>
        <taxon>Spermatophyta</taxon>
        <taxon>Magnoliopsida</taxon>
        <taxon>eudicotyledons</taxon>
        <taxon>Gunneridae</taxon>
        <taxon>Pentapetalae</taxon>
        <taxon>rosids</taxon>
        <taxon>fabids</taxon>
        <taxon>Rosales</taxon>
        <taxon>Rosaceae</taxon>
        <taxon>Amygdaloideae</taxon>
        <taxon>Maleae</taxon>
        <taxon>Malus</taxon>
    </lineage>
</organism>
<proteinExistence type="predicted"/>
<dbReference type="STRING" id="106549.A0A540NPF2"/>
<feature type="compositionally biased region" description="Basic and acidic residues" evidence="1">
    <location>
        <begin position="85"/>
        <end position="94"/>
    </location>
</feature>
<comment type="caution">
    <text evidence="2">The sequence shown here is derived from an EMBL/GenBank/DDBJ whole genome shotgun (WGS) entry which is preliminary data.</text>
</comment>
<gene>
    <name evidence="2" type="ORF">C1H46_002053</name>
</gene>
<sequence length="235" mass="27240">MDPQHGCRPWRPCLLHHPHHHLHHLHHHHHRHPLFLCPLHHHLHRRHDNHHFHHLRPNFASFPQNPEPPAAAAIPFPTHMNSEPSEFKEAHYDDPTSLTLPEQTHGEIGDGVLEEEEDDEPIFVLTDEWKEFFAKSEAKRKLGNNREAAGQEEEGSEIISFLWLRVSVTLIFVEKCSNYARENPIVTPMFIERKLSDLYDTIVLPEGYRERSVDRVLRTLTGCASGKACPAIYGL</sequence>
<accession>A0A540NPF2</accession>
<evidence type="ECO:0000256" key="1">
    <source>
        <dbReference type="SAM" id="MobiDB-lite"/>
    </source>
</evidence>
<feature type="region of interest" description="Disordered" evidence="1">
    <location>
        <begin position="83"/>
        <end position="103"/>
    </location>
</feature>
<evidence type="ECO:0000313" key="3">
    <source>
        <dbReference type="Proteomes" id="UP000315295"/>
    </source>
</evidence>
<keyword evidence="3" id="KW-1185">Reference proteome</keyword>